<name>A0A2W4JRP8_9PSEU</name>
<dbReference type="STRING" id="1111738.GCA_000427905_00912"/>
<protein>
    <recommendedName>
        <fullName evidence="3">DUF3558 domain-containing protein</fullName>
    </recommendedName>
</protein>
<feature type="region of interest" description="Disordered" evidence="1">
    <location>
        <begin position="40"/>
        <end position="75"/>
    </location>
</feature>
<evidence type="ECO:0000313" key="2">
    <source>
        <dbReference type="EMBL" id="PZN01019.1"/>
    </source>
</evidence>
<gene>
    <name evidence="2" type="ORF">DIU77_02015</name>
</gene>
<dbReference type="AlphaFoldDB" id="A0A2W4JRP8"/>
<accession>A0A2W4JRP8</accession>
<dbReference type="EMBL" id="QGUI01000042">
    <property type="protein sequence ID" value="PZN01019.1"/>
    <property type="molecule type" value="Genomic_DNA"/>
</dbReference>
<sequence length="208" mass="21824">MPWERLTVRGLTNLRQFVIGSVVLLSLAACGEEAGRAVSAKNGDVAPQPPSSAEAPQQPSPPAAGEPEQNESLKSINPCGLLSESQLAELADNLDFVSTSGKNCRWSNREAMGADDDFFMMTVRLRPGQSVDELDIITTGSIQTGEVDGRPAKMIAADAAEGECTLGFAAGSGRVDIYTSSTAGTERACALADRAAEMIEPKLPEPVS</sequence>
<evidence type="ECO:0008006" key="3">
    <source>
        <dbReference type="Google" id="ProtNLM"/>
    </source>
</evidence>
<dbReference type="InterPro" id="IPR024520">
    <property type="entry name" value="DUF3558"/>
</dbReference>
<dbReference type="Pfam" id="PF12079">
    <property type="entry name" value="DUF3558"/>
    <property type="match status" value="1"/>
</dbReference>
<reference evidence="2" key="1">
    <citation type="submission" date="2018-05" db="EMBL/GenBank/DDBJ databases">
        <authorList>
            <person name="Lanie J.A."/>
            <person name="Ng W.-L."/>
            <person name="Kazmierczak K.M."/>
            <person name="Andrzejewski T.M."/>
            <person name="Davidsen T.M."/>
            <person name="Wayne K.J."/>
            <person name="Tettelin H."/>
            <person name="Glass J.I."/>
            <person name="Rusch D."/>
            <person name="Podicherti R."/>
            <person name="Tsui H.-C.T."/>
            <person name="Winkler M.E."/>
        </authorList>
    </citation>
    <scope>NUCLEOTIDE SEQUENCE</scope>
    <source>
        <strain evidence="2">ZC4RG45</strain>
    </source>
</reference>
<proteinExistence type="predicted"/>
<comment type="caution">
    <text evidence="2">The sequence shown here is derived from an EMBL/GenBank/DDBJ whole genome shotgun (WGS) entry which is preliminary data.</text>
</comment>
<dbReference type="PROSITE" id="PS51257">
    <property type="entry name" value="PROKAR_LIPOPROTEIN"/>
    <property type="match status" value="1"/>
</dbReference>
<evidence type="ECO:0000256" key="1">
    <source>
        <dbReference type="SAM" id="MobiDB-lite"/>
    </source>
</evidence>
<organism evidence="2">
    <name type="scientific">Thermocrispum agreste</name>
    <dbReference type="NCBI Taxonomy" id="37925"/>
    <lineage>
        <taxon>Bacteria</taxon>
        <taxon>Bacillati</taxon>
        <taxon>Actinomycetota</taxon>
        <taxon>Actinomycetes</taxon>
        <taxon>Pseudonocardiales</taxon>
        <taxon>Pseudonocardiaceae</taxon>
        <taxon>Thermocrispum</taxon>
    </lineage>
</organism>